<evidence type="ECO:0000313" key="2">
    <source>
        <dbReference type="EMBL" id="CAD8184676.1"/>
    </source>
</evidence>
<keyword evidence="1" id="KW-0472">Membrane</keyword>
<accession>A0A8S1WFE4</accession>
<dbReference type="EMBL" id="CAJJDO010000083">
    <property type="protein sequence ID" value="CAD8184676.1"/>
    <property type="molecule type" value="Genomic_DNA"/>
</dbReference>
<feature type="transmembrane region" description="Helical" evidence="1">
    <location>
        <begin position="9"/>
        <end position="26"/>
    </location>
</feature>
<proteinExistence type="predicted"/>
<evidence type="ECO:0000256" key="1">
    <source>
        <dbReference type="SAM" id="Phobius"/>
    </source>
</evidence>
<dbReference type="AlphaFoldDB" id="A0A8S1WFE4"/>
<sequence length="144" mass="16584">MITILQNTLIIYLGLLSLFMISILVVCLDSEYESQCPLVGIRILRSLSIIPIVNEVKKSIIPMIKELPPKCIRPLILSSFMMAIALIISLIYTLLKITLILLMNLFYIILIVLILLISFGIIKNTIHIPQNLQQYFEYIKFIYK</sequence>
<comment type="caution">
    <text evidence="2">The sequence shown here is derived from an EMBL/GenBank/DDBJ whole genome shotgun (WGS) entry which is preliminary data.</text>
</comment>
<feature type="transmembrane region" description="Helical" evidence="1">
    <location>
        <begin position="101"/>
        <end position="122"/>
    </location>
</feature>
<keyword evidence="3" id="KW-1185">Reference proteome</keyword>
<name>A0A8S1WFE4_9CILI</name>
<reference evidence="2" key="1">
    <citation type="submission" date="2021-01" db="EMBL/GenBank/DDBJ databases">
        <authorList>
            <consortium name="Genoscope - CEA"/>
            <person name="William W."/>
        </authorList>
    </citation>
    <scope>NUCLEOTIDE SEQUENCE</scope>
</reference>
<dbReference type="OrthoDB" id="309361at2759"/>
<keyword evidence="1" id="KW-1133">Transmembrane helix</keyword>
<organism evidence="2 3">
    <name type="scientific">Paramecium pentaurelia</name>
    <dbReference type="NCBI Taxonomy" id="43138"/>
    <lineage>
        <taxon>Eukaryota</taxon>
        <taxon>Sar</taxon>
        <taxon>Alveolata</taxon>
        <taxon>Ciliophora</taxon>
        <taxon>Intramacronucleata</taxon>
        <taxon>Oligohymenophorea</taxon>
        <taxon>Peniculida</taxon>
        <taxon>Parameciidae</taxon>
        <taxon>Paramecium</taxon>
    </lineage>
</organism>
<dbReference type="Proteomes" id="UP000689195">
    <property type="component" value="Unassembled WGS sequence"/>
</dbReference>
<evidence type="ECO:0000313" key="3">
    <source>
        <dbReference type="Proteomes" id="UP000689195"/>
    </source>
</evidence>
<protein>
    <submittedName>
        <fullName evidence="2">Uncharacterized protein</fullName>
    </submittedName>
</protein>
<feature type="transmembrane region" description="Helical" evidence="1">
    <location>
        <begin position="75"/>
        <end position="95"/>
    </location>
</feature>
<gene>
    <name evidence="2" type="ORF">PPENT_87.1.T0830182</name>
</gene>
<keyword evidence="1" id="KW-0812">Transmembrane</keyword>